<dbReference type="RefSeq" id="XP_044560008.1">
    <property type="nucleotide sequence ID" value="XM_044709215.1"/>
</dbReference>
<protein>
    <submittedName>
        <fullName evidence="2">Uncharacterized protein</fullName>
    </submittedName>
</protein>
<dbReference type="GeneID" id="68112884"/>
<dbReference type="VEuPathDB" id="AmoebaDB:FDP41_005666"/>
<evidence type="ECO:0000256" key="1">
    <source>
        <dbReference type="SAM" id="MobiDB-lite"/>
    </source>
</evidence>
<dbReference type="AlphaFoldDB" id="A0A6A5BP31"/>
<name>A0A6A5BP31_NAEFO</name>
<sequence length="123" mass="13146">MILGLMNASKVMLVGFSSSSFESMQQRIVSNSERCMFKNQSTKMSTSNPSAKLTSSSLNDLQSRLAKLQQNISQKLSKTSAAALSTTSSSLDHGVPQQPTTSVASSTSSSQTKSKSLHPREKA</sequence>
<proteinExistence type="predicted"/>
<reference evidence="2 3" key="1">
    <citation type="journal article" date="2019" name="Sci. Rep.">
        <title>Nanopore sequencing improves the draft genome of the human pathogenic amoeba Naegleria fowleri.</title>
        <authorList>
            <person name="Liechti N."/>
            <person name="Schurch N."/>
            <person name="Bruggmann R."/>
            <person name="Wittwer M."/>
        </authorList>
    </citation>
    <scope>NUCLEOTIDE SEQUENCE [LARGE SCALE GENOMIC DNA]</scope>
    <source>
        <strain evidence="2 3">ATCC 30894</strain>
    </source>
</reference>
<feature type="compositionally biased region" description="Low complexity" evidence="1">
    <location>
        <begin position="100"/>
        <end position="114"/>
    </location>
</feature>
<organism evidence="2 3">
    <name type="scientific">Naegleria fowleri</name>
    <name type="common">Brain eating amoeba</name>
    <dbReference type="NCBI Taxonomy" id="5763"/>
    <lineage>
        <taxon>Eukaryota</taxon>
        <taxon>Discoba</taxon>
        <taxon>Heterolobosea</taxon>
        <taxon>Tetramitia</taxon>
        <taxon>Eutetramitia</taxon>
        <taxon>Vahlkampfiidae</taxon>
        <taxon>Naegleria</taxon>
    </lineage>
</organism>
<evidence type="ECO:0000313" key="3">
    <source>
        <dbReference type="Proteomes" id="UP000444721"/>
    </source>
</evidence>
<dbReference type="EMBL" id="VFQX01000046">
    <property type="protein sequence ID" value="KAF0975295.1"/>
    <property type="molecule type" value="Genomic_DNA"/>
</dbReference>
<accession>A0A6A5BP31</accession>
<evidence type="ECO:0000313" key="2">
    <source>
        <dbReference type="EMBL" id="KAF0975295.1"/>
    </source>
</evidence>
<feature type="region of interest" description="Disordered" evidence="1">
    <location>
        <begin position="76"/>
        <end position="123"/>
    </location>
</feature>
<keyword evidence="3" id="KW-1185">Reference proteome</keyword>
<dbReference type="Proteomes" id="UP000444721">
    <property type="component" value="Unassembled WGS sequence"/>
</dbReference>
<feature type="region of interest" description="Disordered" evidence="1">
    <location>
        <begin position="39"/>
        <end position="58"/>
    </location>
</feature>
<feature type="compositionally biased region" description="Low complexity" evidence="1">
    <location>
        <begin position="76"/>
        <end position="91"/>
    </location>
</feature>
<comment type="caution">
    <text evidence="2">The sequence shown here is derived from an EMBL/GenBank/DDBJ whole genome shotgun (WGS) entry which is preliminary data.</text>
</comment>
<gene>
    <name evidence="2" type="ORF">FDP41_005666</name>
</gene>